<dbReference type="Gene3D" id="3.40.50.300">
    <property type="entry name" value="P-loop containing nucleotide triphosphate hydrolases"/>
    <property type="match status" value="1"/>
</dbReference>
<dbReference type="FunFam" id="3.40.50.300:FF:000366">
    <property type="entry name" value="GTPase, IMAP family member 2"/>
    <property type="match status" value="1"/>
</dbReference>
<feature type="domain" description="AIG1-type G" evidence="4">
    <location>
        <begin position="3"/>
        <end position="206"/>
    </location>
</feature>
<evidence type="ECO:0000313" key="6">
    <source>
        <dbReference type="Proteomes" id="UP000694559"/>
    </source>
</evidence>
<dbReference type="Pfam" id="PF04548">
    <property type="entry name" value="AIG1"/>
    <property type="match status" value="1"/>
</dbReference>
<dbReference type="OMA" id="NAISWIT"/>
<reference evidence="5" key="2">
    <citation type="submission" date="2025-09" db="UniProtKB">
        <authorList>
            <consortium name="Ensembl"/>
        </authorList>
    </citation>
    <scope>IDENTIFICATION</scope>
</reference>
<dbReference type="AlphaFoldDB" id="A0A8C6VEH8"/>
<dbReference type="PROSITE" id="PS51720">
    <property type="entry name" value="G_AIG1"/>
    <property type="match status" value="1"/>
</dbReference>
<keyword evidence="2" id="KW-0547">Nucleotide-binding</keyword>
<dbReference type="Ensembl" id="ENSNNAT00000003287.1">
    <property type="protein sequence ID" value="ENSNNAP00000003129.1"/>
    <property type="gene ID" value="ENSNNAG00000002146.1"/>
</dbReference>
<name>A0A8C6VEH8_NAJNA</name>
<comment type="similarity">
    <text evidence="1">Belongs to the TRAFAC class TrmE-Era-EngA-EngB-Septin-like GTPase superfamily. AIG1/Toc34/Toc159-like paraseptin GTPase family. IAN subfamily.</text>
</comment>
<evidence type="ECO:0000256" key="3">
    <source>
        <dbReference type="ARBA" id="ARBA00023134"/>
    </source>
</evidence>
<organism evidence="5 6">
    <name type="scientific">Naja naja</name>
    <name type="common">Indian cobra</name>
    <dbReference type="NCBI Taxonomy" id="35670"/>
    <lineage>
        <taxon>Eukaryota</taxon>
        <taxon>Metazoa</taxon>
        <taxon>Chordata</taxon>
        <taxon>Craniata</taxon>
        <taxon>Vertebrata</taxon>
        <taxon>Euteleostomi</taxon>
        <taxon>Lepidosauria</taxon>
        <taxon>Squamata</taxon>
        <taxon>Bifurcata</taxon>
        <taxon>Unidentata</taxon>
        <taxon>Episquamata</taxon>
        <taxon>Toxicofera</taxon>
        <taxon>Serpentes</taxon>
        <taxon>Colubroidea</taxon>
        <taxon>Elapidae</taxon>
        <taxon>Elapinae</taxon>
        <taxon>Naja</taxon>
    </lineage>
</organism>
<dbReference type="PANTHER" id="PTHR10903">
    <property type="entry name" value="GTPASE, IMAP FAMILY MEMBER-RELATED"/>
    <property type="match status" value="1"/>
</dbReference>
<proteinExistence type="inferred from homology"/>
<evidence type="ECO:0000256" key="1">
    <source>
        <dbReference type="ARBA" id="ARBA00008535"/>
    </source>
</evidence>
<keyword evidence="3" id="KW-0342">GTP-binding</keyword>
<sequence length="253" mass="28469">LKGPERRIVLVGKMISGKSATGNTILGSEVFKSGCSPLSITEACQKEETQLKGRKVVVVDTPGFFHTHRPEKEIAAQVSKCVKFCSPGPHVILHVMHPFHASQKETDGVQLIKKIFGRNAKDYTIILFTHKDSKEGQSLENVISSRNKKVKKYIAECRNRCLTFNNKAEGEEREAQVAELMAMIDTLVEMNRCAPFWLSTMEVLIHPNVINLGNIATYKDILNENGELKTKQELPNQGVNLTWCKYNQEARKM</sequence>
<evidence type="ECO:0000313" key="5">
    <source>
        <dbReference type="Ensembl" id="ENSNNAP00000003129.1"/>
    </source>
</evidence>
<dbReference type="PANTHER" id="PTHR10903:SF170">
    <property type="entry name" value="GTPASE IMAP FAMILY MEMBER 7"/>
    <property type="match status" value="1"/>
</dbReference>
<dbReference type="InterPro" id="IPR006703">
    <property type="entry name" value="G_AIG1"/>
</dbReference>
<dbReference type="OrthoDB" id="8954335at2759"/>
<dbReference type="GO" id="GO:0005525">
    <property type="term" value="F:GTP binding"/>
    <property type="evidence" value="ECO:0007669"/>
    <property type="project" value="UniProtKB-KW"/>
</dbReference>
<dbReference type="Proteomes" id="UP000694559">
    <property type="component" value="Unplaced"/>
</dbReference>
<dbReference type="InterPro" id="IPR027417">
    <property type="entry name" value="P-loop_NTPase"/>
</dbReference>
<protein>
    <recommendedName>
        <fullName evidence="4">AIG1-type G domain-containing protein</fullName>
    </recommendedName>
</protein>
<evidence type="ECO:0000259" key="4">
    <source>
        <dbReference type="PROSITE" id="PS51720"/>
    </source>
</evidence>
<accession>A0A8C6VEH8</accession>
<evidence type="ECO:0000256" key="2">
    <source>
        <dbReference type="ARBA" id="ARBA00022741"/>
    </source>
</evidence>
<keyword evidence="6" id="KW-1185">Reference proteome</keyword>
<dbReference type="InterPro" id="IPR045058">
    <property type="entry name" value="GIMA/IAN/Toc"/>
</dbReference>
<dbReference type="GeneTree" id="ENSGT00940000159509"/>
<reference evidence="5" key="1">
    <citation type="submission" date="2025-08" db="UniProtKB">
        <authorList>
            <consortium name="Ensembl"/>
        </authorList>
    </citation>
    <scope>IDENTIFICATION</scope>
</reference>
<dbReference type="SUPFAM" id="SSF52540">
    <property type="entry name" value="P-loop containing nucleoside triphosphate hydrolases"/>
    <property type="match status" value="1"/>
</dbReference>